<evidence type="ECO:0008006" key="3">
    <source>
        <dbReference type="Google" id="ProtNLM"/>
    </source>
</evidence>
<protein>
    <recommendedName>
        <fullName evidence="3">UDP-N-acetylglucosamine 2-epimerase domain-containing protein</fullName>
    </recommendedName>
</protein>
<dbReference type="EMBL" id="JAAZON010000328">
    <property type="protein sequence ID" value="NMC63005.1"/>
    <property type="molecule type" value="Genomic_DNA"/>
</dbReference>
<gene>
    <name evidence="1" type="ORF">GYA55_07535</name>
</gene>
<evidence type="ECO:0000313" key="2">
    <source>
        <dbReference type="Proteomes" id="UP000524246"/>
    </source>
</evidence>
<accession>A0A7X9FRJ5</accession>
<sequence>MNEHAVSFLEKLESKIWVHRKPRKDGAHFMLSFADPGGFNQCEPLIRKLLIDNRCKSISLISDGYGSHAFAKDSISKYFQLIKSENSIHFDIARVADAVDALLLTHESAPALRSGLAEFISAKHLFYIMDSWGTRLSEGSLRNQDKIDLVFVSDNLAKKMFLENHKGIAPNKIICGIPGLDAIQVGADEVQRVRSVLELPSDSHLITFLGTPYSEHLISSEHSKEDMNIRLWKAVLEVVNEFALNNKEKHITLALRPHPRDSRGDLFYQASRDFDIEIGSEKGNLKIVNASGAICNCAALCAASSFVLGLFSTEINYVSLRGNGTHGIFLPIKGISDEAFDQVYPYQFRRILERQPFLSIADSKEDLLNILGRSLVSPSQLKLTKSEDSNTKRILETIFSRI</sequence>
<organism evidence="1 2">
    <name type="scientific">SAR324 cluster bacterium</name>
    <dbReference type="NCBI Taxonomy" id="2024889"/>
    <lineage>
        <taxon>Bacteria</taxon>
        <taxon>Deltaproteobacteria</taxon>
        <taxon>SAR324 cluster</taxon>
    </lineage>
</organism>
<dbReference type="AlphaFoldDB" id="A0A7X9FRJ5"/>
<evidence type="ECO:0000313" key="1">
    <source>
        <dbReference type="EMBL" id="NMC63005.1"/>
    </source>
</evidence>
<reference evidence="1 2" key="1">
    <citation type="journal article" date="2020" name="Biotechnol. Biofuels">
        <title>New insights from the biogas microbiome by comprehensive genome-resolved metagenomics of nearly 1600 species originating from multiple anaerobic digesters.</title>
        <authorList>
            <person name="Campanaro S."/>
            <person name="Treu L."/>
            <person name="Rodriguez-R L.M."/>
            <person name="Kovalovszki A."/>
            <person name="Ziels R.M."/>
            <person name="Maus I."/>
            <person name="Zhu X."/>
            <person name="Kougias P.G."/>
            <person name="Basile A."/>
            <person name="Luo G."/>
            <person name="Schluter A."/>
            <person name="Konstantinidis K.T."/>
            <person name="Angelidaki I."/>
        </authorList>
    </citation>
    <scope>NUCLEOTIDE SEQUENCE [LARGE SCALE GENOMIC DNA]</scope>
    <source>
        <strain evidence="1">AS27yjCOA_65</strain>
    </source>
</reference>
<name>A0A7X9FRJ5_9DELT</name>
<proteinExistence type="predicted"/>
<comment type="caution">
    <text evidence="1">The sequence shown here is derived from an EMBL/GenBank/DDBJ whole genome shotgun (WGS) entry which is preliminary data.</text>
</comment>
<dbReference type="Proteomes" id="UP000524246">
    <property type="component" value="Unassembled WGS sequence"/>
</dbReference>